<gene>
    <name evidence="15" type="ORF">OS493_029819</name>
</gene>
<organism evidence="15 16">
    <name type="scientific">Desmophyllum pertusum</name>
    <dbReference type="NCBI Taxonomy" id="174260"/>
    <lineage>
        <taxon>Eukaryota</taxon>
        <taxon>Metazoa</taxon>
        <taxon>Cnidaria</taxon>
        <taxon>Anthozoa</taxon>
        <taxon>Hexacorallia</taxon>
        <taxon>Scleractinia</taxon>
        <taxon>Caryophylliina</taxon>
        <taxon>Caryophylliidae</taxon>
        <taxon>Desmophyllum</taxon>
    </lineage>
</organism>
<dbReference type="Gene3D" id="3.90.550.10">
    <property type="entry name" value="Spore Coat Polysaccharide Biosynthesis Protein SpsA, Chain A"/>
    <property type="match status" value="1"/>
</dbReference>
<dbReference type="PANTHER" id="PTHR46396">
    <property type="entry name" value="PROTEIN O-LINKED-MANNOSE BETA-1,2-N-ACETYLGLUCOSAMINYLTRANSFERASE 1"/>
    <property type="match status" value="1"/>
</dbReference>
<protein>
    <recommendedName>
        <fullName evidence="13">Alpha-1,3-mannosyl-glycoprotein 2-beta-N-acetylglucosaminyltransferase</fullName>
        <shortName evidence="13">GNT-I</shortName>
        <shortName evidence="13">GlcNAc-T I</shortName>
        <ecNumber evidence="13">2.4.1.101</ecNumber>
    </recommendedName>
    <alternativeName>
        <fullName evidence="13">N-glycosyl-oligosaccharide-glycoprotein N-acetylglucosaminyltransferase I</fullName>
    </alternativeName>
</protein>
<dbReference type="Proteomes" id="UP001163046">
    <property type="component" value="Unassembled WGS sequence"/>
</dbReference>
<evidence type="ECO:0000256" key="11">
    <source>
        <dbReference type="ARBA" id="ARBA00023136"/>
    </source>
</evidence>
<keyword evidence="16" id="KW-1185">Reference proteome</keyword>
<keyword evidence="7 13" id="KW-0479">Metal-binding</keyword>
<dbReference type="InterPro" id="IPR004139">
    <property type="entry name" value="Glyco_trans_13"/>
</dbReference>
<dbReference type="InterPro" id="IPR052463">
    <property type="entry name" value="O-linked_mannose_GnT"/>
</dbReference>
<dbReference type="PANTHER" id="PTHR46396:SF1">
    <property type="entry name" value="PROTEIN O-LINKED-MANNOSE BETA-1,2-N-ACETYLGLUCOSAMINYLTRANSFERASE 1"/>
    <property type="match status" value="1"/>
</dbReference>
<comment type="caution">
    <text evidence="15">The sequence shown here is derived from an EMBL/GenBank/DDBJ whole genome shotgun (WGS) entry which is preliminary data.</text>
</comment>
<dbReference type="Pfam" id="PF15711">
    <property type="entry name" value="ILEI"/>
    <property type="match status" value="1"/>
</dbReference>
<proteinExistence type="inferred from homology"/>
<sequence>MNTEGEKPIIGHRDIRRALPRSHDATGSNVVKETTPSHLDIQVYSSKENVSVVVNGKMFFIKPKGIVMAWQVFDTYSSGQQSKQLIDFITGLPDGRILCFAIRDEATANLMDSARTFLKNLGSSYANQLQWRDMWAFVTQRINNENMMYAEGFQHSPSVEDWASAVAIHTTIPLTAAQANAECSWGNDEANRPRKEFCDKFDGYKDICKCEDPEPLVFDPPPLLDGSRINLPVLIMASNRPHYLLRMLKSLRGVQGLDPAMVTVFIDGFFEEPALLTQLYKLKVDQHEGVSQRNARISQHYKKSLTASFDRYPAANFVVILEEDLDVSVDILTYFNQLLPVYENDESIYCISAWNDQGYTHTVKDPAMTYRIETMPGLGWVLSRKLYKDELEPKWPRPTDFWDWDMWMRYHEQRKDRECIIPDISRTYHFGAQGLNVNPYMQNSYFTGHALNTQPDVKFDVDVMYKDNYEKEIERLLRGAEILDHSITPCTNPKDFVPFTNDKIYAFFIRMDNSYDFTSWYNVASCLKIWDLDPRGYHKSVWRLWLNGNHVLIVGCPASPHCIHKSNSLRPIYIPNTQTRPPN</sequence>
<comment type="cofactor">
    <cofactor evidence="13">
        <name>Mn(2+)</name>
        <dbReference type="ChEBI" id="CHEBI:29035"/>
    </cofactor>
    <text evidence="13">The cofactor is mostly bound to the substrate.</text>
</comment>
<evidence type="ECO:0000256" key="9">
    <source>
        <dbReference type="ARBA" id="ARBA00022989"/>
    </source>
</evidence>
<keyword evidence="12 13" id="KW-0464">Manganese</keyword>
<comment type="function">
    <text evidence="13">Initiates complex N-linked carbohydrate formation. Essential for the conversion of high-mannose to hybrid and complex N-glycans.</text>
</comment>
<evidence type="ECO:0000256" key="6">
    <source>
        <dbReference type="ARBA" id="ARBA00022692"/>
    </source>
</evidence>
<dbReference type="GO" id="GO:0047223">
    <property type="term" value="F:beta-1,3-galactosyl-O-glycosyl-glycoprotein beta-1,3-N-acetylglucosaminyltransferase activity"/>
    <property type="evidence" value="ECO:0007669"/>
    <property type="project" value="TreeGrafter"/>
</dbReference>
<evidence type="ECO:0000256" key="12">
    <source>
        <dbReference type="ARBA" id="ARBA00023211"/>
    </source>
</evidence>
<comment type="pathway">
    <text evidence="2 13">Protein modification; protein glycosylation.</text>
</comment>
<dbReference type="EC" id="2.4.1.101" evidence="13"/>
<dbReference type="GO" id="GO:0003827">
    <property type="term" value="F:alpha-1,3-mannosylglycoprotein 2-beta-N-acetylglucosaminyltransferase activity"/>
    <property type="evidence" value="ECO:0007669"/>
    <property type="project" value="UniProtKB-UniRule"/>
</dbReference>
<dbReference type="InterPro" id="IPR039477">
    <property type="entry name" value="ILEI/PANDER_dom"/>
</dbReference>
<dbReference type="PROSITE" id="PS52031">
    <property type="entry name" value="GG_LECTIN"/>
    <property type="match status" value="1"/>
</dbReference>
<evidence type="ECO:0000256" key="3">
    <source>
        <dbReference type="ARBA" id="ARBA00006492"/>
    </source>
</evidence>
<dbReference type="EMBL" id="MU827332">
    <property type="protein sequence ID" value="KAJ7354813.1"/>
    <property type="molecule type" value="Genomic_DNA"/>
</dbReference>
<comment type="subcellular location">
    <subcellularLocation>
        <location evidence="1 13">Golgi apparatus membrane</location>
        <topology evidence="1 13">Single-pass type II membrane protein</topology>
    </subcellularLocation>
</comment>
<evidence type="ECO:0000256" key="7">
    <source>
        <dbReference type="ARBA" id="ARBA00022723"/>
    </source>
</evidence>
<keyword evidence="5" id="KW-0808">Transferase</keyword>
<keyword evidence="8 13" id="KW-0735">Signal-anchor</keyword>
<reference evidence="15" key="1">
    <citation type="submission" date="2023-01" db="EMBL/GenBank/DDBJ databases">
        <title>Genome assembly of the deep-sea coral Lophelia pertusa.</title>
        <authorList>
            <person name="Herrera S."/>
            <person name="Cordes E."/>
        </authorList>
    </citation>
    <scope>NUCLEOTIDE SEQUENCE</scope>
    <source>
        <strain evidence="15">USNM1676648</strain>
        <tissue evidence="15">Polyp</tissue>
    </source>
</reference>
<accession>A0A9W9YLF8</accession>
<feature type="domain" description="ILEI/PANDER" evidence="14">
    <location>
        <begin position="61"/>
        <end position="140"/>
    </location>
</feature>
<evidence type="ECO:0000313" key="16">
    <source>
        <dbReference type="Proteomes" id="UP001163046"/>
    </source>
</evidence>
<keyword evidence="10 13" id="KW-0333">Golgi apparatus</keyword>
<keyword evidence="4 13" id="KW-0328">Glycosyltransferase</keyword>
<name>A0A9W9YLF8_9CNID</name>
<evidence type="ECO:0000256" key="8">
    <source>
        <dbReference type="ARBA" id="ARBA00022968"/>
    </source>
</evidence>
<dbReference type="SUPFAM" id="SSF53448">
    <property type="entry name" value="Nucleotide-diphospho-sugar transferases"/>
    <property type="match status" value="1"/>
</dbReference>
<dbReference type="GO" id="GO:0016266">
    <property type="term" value="P:protein O-linked glycosylation via N-acetyl-galactosamine"/>
    <property type="evidence" value="ECO:0007669"/>
    <property type="project" value="TreeGrafter"/>
</dbReference>
<evidence type="ECO:0000256" key="5">
    <source>
        <dbReference type="ARBA" id="ARBA00022679"/>
    </source>
</evidence>
<keyword evidence="9" id="KW-1133">Transmembrane helix</keyword>
<comment type="similarity">
    <text evidence="3 13">Belongs to the glycosyltransferase 13 family.</text>
</comment>
<evidence type="ECO:0000256" key="13">
    <source>
        <dbReference type="RuleBase" id="RU368119"/>
    </source>
</evidence>
<comment type="catalytic activity">
    <reaction evidence="13">
        <text>N(4)-(alpha-D-Man-(1-&gt;3)-[alpha-D-Man-(1-&gt;3)-[alpha-D-Man-(1-&gt;6)]-alpha-D-Man-(1-&gt;6)]-beta-D-Man-(1-&gt;4)-beta-D-GlcNAc-(1-&gt;4)-beta-D-GlcNAc)-L-asparaginyl-[protein] (N-glucan mannose isomer 5A1,2) + UDP-N-acetyl-alpha-D-glucosamine = N(4)-{beta-D-GlcNAc-(1-&gt;2)-alpha-D-Man-(1-&gt;3)-[alpha-D-Man-(1-&gt;3)-[alpha-D-Man-(1-&gt;6)]-alpha-D-Man-(1-&gt;6)]-beta-D-Man-(1-&gt;4)-beta-D-GlcNAc-(1-&gt;4)-beta-D-GlcNAc}-L-asparaginyl-[protein] + UDP + H(+)</text>
        <dbReference type="Rhea" id="RHEA:11456"/>
        <dbReference type="Rhea" id="RHEA-COMP:14367"/>
        <dbReference type="Rhea" id="RHEA-COMP:14368"/>
        <dbReference type="ChEBI" id="CHEBI:15378"/>
        <dbReference type="ChEBI" id="CHEBI:57705"/>
        <dbReference type="ChEBI" id="CHEBI:58223"/>
        <dbReference type="ChEBI" id="CHEBI:59087"/>
        <dbReference type="ChEBI" id="CHEBI:60625"/>
        <dbReference type="EC" id="2.4.1.101"/>
    </reaction>
</comment>
<dbReference type="GO" id="GO:0000139">
    <property type="term" value="C:Golgi membrane"/>
    <property type="evidence" value="ECO:0007669"/>
    <property type="project" value="UniProtKB-SubCell"/>
</dbReference>
<evidence type="ECO:0000256" key="2">
    <source>
        <dbReference type="ARBA" id="ARBA00004922"/>
    </source>
</evidence>
<evidence type="ECO:0000313" key="15">
    <source>
        <dbReference type="EMBL" id="KAJ7354813.1"/>
    </source>
</evidence>
<keyword evidence="6" id="KW-0812">Transmembrane</keyword>
<dbReference type="FunFam" id="3.90.550.10:FF:000252">
    <property type="entry name" value="Protein O-linked-mannose beta-1,2-N-acetylglucosaminyltransferase 1"/>
    <property type="match status" value="1"/>
</dbReference>
<dbReference type="GO" id="GO:0030145">
    <property type="term" value="F:manganese ion binding"/>
    <property type="evidence" value="ECO:0007669"/>
    <property type="project" value="UniProtKB-UniRule"/>
</dbReference>
<evidence type="ECO:0000256" key="10">
    <source>
        <dbReference type="ARBA" id="ARBA00023034"/>
    </source>
</evidence>
<evidence type="ECO:0000259" key="14">
    <source>
        <dbReference type="Pfam" id="PF15711"/>
    </source>
</evidence>
<dbReference type="OrthoDB" id="440755at2759"/>
<evidence type="ECO:0000256" key="1">
    <source>
        <dbReference type="ARBA" id="ARBA00004323"/>
    </source>
</evidence>
<dbReference type="InterPro" id="IPR029044">
    <property type="entry name" value="Nucleotide-diphossugar_trans"/>
</dbReference>
<dbReference type="AlphaFoldDB" id="A0A9W9YLF8"/>
<evidence type="ECO:0000256" key="4">
    <source>
        <dbReference type="ARBA" id="ARBA00022676"/>
    </source>
</evidence>
<keyword evidence="11" id="KW-0472">Membrane</keyword>
<dbReference type="Pfam" id="PF03071">
    <property type="entry name" value="GNT-I"/>
    <property type="match status" value="1"/>
</dbReference>